<dbReference type="Pfam" id="PF09130">
    <property type="entry name" value="DUF1932"/>
    <property type="match status" value="1"/>
</dbReference>
<evidence type="ECO:0008006" key="6">
    <source>
        <dbReference type="Google" id="ProtNLM"/>
    </source>
</evidence>
<proteinExistence type="inferred from homology"/>
<dbReference type="PANTHER" id="PTHR43580">
    <property type="entry name" value="OXIDOREDUCTASE GLYR1-RELATED"/>
    <property type="match status" value="1"/>
</dbReference>
<accession>A0A1Y1ZKV9</accession>
<dbReference type="AlphaFoldDB" id="A0A1Y1ZKV9"/>
<dbReference type="OrthoDB" id="9988102at2759"/>
<dbReference type="InterPro" id="IPR036291">
    <property type="entry name" value="NAD(P)-bd_dom_sf"/>
</dbReference>
<dbReference type="InterPro" id="IPR008927">
    <property type="entry name" value="6-PGluconate_DH-like_C_sf"/>
</dbReference>
<dbReference type="PANTHER" id="PTHR43580:SF2">
    <property type="entry name" value="CYTOKINE-LIKE NUCLEAR FACTOR N-PAC"/>
    <property type="match status" value="1"/>
</dbReference>
<dbReference type="GO" id="GO:0003677">
    <property type="term" value="F:DNA binding"/>
    <property type="evidence" value="ECO:0007669"/>
    <property type="project" value="TreeGrafter"/>
</dbReference>
<protein>
    <recommendedName>
        <fullName evidence="6">6-phosphogluconate dehydrogenase C-terminal domain-like protein</fullName>
    </recommendedName>
</protein>
<dbReference type="GO" id="GO:0140673">
    <property type="term" value="P:transcription elongation-coupled chromatin remodeling"/>
    <property type="evidence" value="ECO:0007669"/>
    <property type="project" value="TreeGrafter"/>
</dbReference>
<dbReference type="STRING" id="1231657.A0A1Y1ZKV9"/>
<evidence type="ECO:0000259" key="3">
    <source>
        <dbReference type="Pfam" id="PF09130"/>
    </source>
</evidence>
<dbReference type="GO" id="GO:0000785">
    <property type="term" value="C:chromatin"/>
    <property type="evidence" value="ECO:0007669"/>
    <property type="project" value="TreeGrafter"/>
</dbReference>
<feature type="domain" description="6-phosphogluconate dehydrogenase NADP-binding" evidence="2">
    <location>
        <begin position="8"/>
        <end position="140"/>
    </location>
</feature>
<dbReference type="Proteomes" id="UP000193144">
    <property type="component" value="Unassembled WGS sequence"/>
</dbReference>
<evidence type="ECO:0000259" key="2">
    <source>
        <dbReference type="Pfam" id="PF03446"/>
    </source>
</evidence>
<dbReference type="InterPro" id="IPR006115">
    <property type="entry name" value="6PGDH_NADP-bd"/>
</dbReference>
<dbReference type="InterPro" id="IPR051265">
    <property type="entry name" value="HIBADH-related_NP60_sf"/>
</dbReference>
<dbReference type="Pfam" id="PF03446">
    <property type="entry name" value="NAD_binding_2"/>
    <property type="match status" value="1"/>
</dbReference>
<dbReference type="Gene3D" id="3.40.50.720">
    <property type="entry name" value="NAD(P)-binding Rossmann-like Domain"/>
    <property type="match status" value="1"/>
</dbReference>
<dbReference type="Gene3D" id="1.10.1040.10">
    <property type="entry name" value="N-(1-d-carboxylethyl)-l-norvaline Dehydrogenase, domain 2"/>
    <property type="match status" value="1"/>
</dbReference>
<dbReference type="SUPFAM" id="SSF51735">
    <property type="entry name" value="NAD(P)-binding Rossmann-fold domains"/>
    <property type="match status" value="1"/>
</dbReference>
<comment type="caution">
    <text evidence="4">The sequence shown here is derived from an EMBL/GenBank/DDBJ whole genome shotgun (WGS) entry which is preliminary data.</text>
</comment>
<reference evidence="4 5" key="1">
    <citation type="submission" date="2016-07" db="EMBL/GenBank/DDBJ databases">
        <title>Pervasive Adenine N6-methylation of Active Genes in Fungi.</title>
        <authorList>
            <consortium name="DOE Joint Genome Institute"/>
            <person name="Mondo S.J."/>
            <person name="Dannebaum R.O."/>
            <person name="Kuo R.C."/>
            <person name="Labutti K."/>
            <person name="Haridas S."/>
            <person name="Kuo A."/>
            <person name="Salamov A."/>
            <person name="Ahrendt S.R."/>
            <person name="Lipzen A."/>
            <person name="Sullivan W."/>
            <person name="Andreopoulos W.B."/>
            <person name="Clum A."/>
            <person name="Lindquist E."/>
            <person name="Daum C."/>
            <person name="Ramamoorthy G.K."/>
            <person name="Gryganskyi A."/>
            <person name="Culley D."/>
            <person name="Magnuson J.K."/>
            <person name="James T.Y."/>
            <person name="O'Malley M.A."/>
            <person name="Stajich J.E."/>
            <person name="Spatafora J.W."/>
            <person name="Visel A."/>
            <person name="Grigoriev I.V."/>
        </authorList>
    </citation>
    <scope>NUCLEOTIDE SEQUENCE [LARGE SCALE GENOMIC DNA]</scope>
    <source>
        <strain evidence="4 5">CBS 115471</strain>
    </source>
</reference>
<keyword evidence="5" id="KW-1185">Reference proteome</keyword>
<gene>
    <name evidence="4" type="ORF">BCR34DRAFT_566525</name>
</gene>
<dbReference type="InterPro" id="IPR015814">
    <property type="entry name" value="Pgluconate_DH_NAD-bd_C"/>
</dbReference>
<dbReference type="SUPFAM" id="SSF48179">
    <property type="entry name" value="6-phosphogluconate dehydrogenase C-terminal domain-like"/>
    <property type="match status" value="1"/>
</dbReference>
<sequence>MTAPLATVGILSIGSMGLGIAKLLVAHNYRVLTNVSNRSPATRARAESAYLDLVDTDADLVAHCDYILSIVPPRDAVATASRIIDALNITPSLRAHSATPLYFLDLNAISPKTVSSIAKAFSQRTPNVRFIDGGIIGGPPSQSGADAAWIKPGIPLSGPHPLNKAIPSGAHLTETLNTRYLDDKIGSASGLKCCFASMAKGMIALSLQAFSTAESLGVLPHLQSYLKVYNVKGGELAERGIVGCPPKAYRWVDEMRQIGECFEVDGGWPEQARVFREIAGVYEELAKVVETRGGTEGMGDVHGAIAAIGDGLKEGKKEKPTVEELEQDDR</sequence>
<dbReference type="InterPro" id="IPR013328">
    <property type="entry name" value="6PGD_dom2"/>
</dbReference>
<name>A0A1Y1ZKV9_9PLEO</name>
<dbReference type="GO" id="GO:0031491">
    <property type="term" value="F:nucleosome binding"/>
    <property type="evidence" value="ECO:0007669"/>
    <property type="project" value="TreeGrafter"/>
</dbReference>
<dbReference type="EMBL" id="MCFA01000070">
    <property type="protein sequence ID" value="ORY10667.1"/>
    <property type="molecule type" value="Genomic_DNA"/>
</dbReference>
<comment type="similarity">
    <text evidence="1">Belongs to the HIBADH-related family. NP60 subfamily.</text>
</comment>
<evidence type="ECO:0000313" key="5">
    <source>
        <dbReference type="Proteomes" id="UP000193144"/>
    </source>
</evidence>
<dbReference type="GO" id="GO:0050661">
    <property type="term" value="F:NADP binding"/>
    <property type="evidence" value="ECO:0007669"/>
    <property type="project" value="InterPro"/>
</dbReference>
<organism evidence="4 5">
    <name type="scientific">Clohesyomyces aquaticus</name>
    <dbReference type="NCBI Taxonomy" id="1231657"/>
    <lineage>
        <taxon>Eukaryota</taxon>
        <taxon>Fungi</taxon>
        <taxon>Dikarya</taxon>
        <taxon>Ascomycota</taxon>
        <taxon>Pezizomycotina</taxon>
        <taxon>Dothideomycetes</taxon>
        <taxon>Pleosporomycetidae</taxon>
        <taxon>Pleosporales</taxon>
        <taxon>Lindgomycetaceae</taxon>
        <taxon>Clohesyomyces</taxon>
    </lineage>
</organism>
<feature type="domain" description="Phosphogluconate dehydrogenase NAD-binding putative C-terminal" evidence="3">
    <location>
        <begin position="213"/>
        <end position="284"/>
    </location>
</feature>
<evidence type="ECO:0000313" key="4">
    <source>
        <dbReference type="EMBL" id="ORY10667.1"/>
    </source>
</evidence>
<evidence type="ECO:0000256" key="1">
    <source>
        <dbReference type="ARBA" id="ARBA00007598"/>
    </source>
</evidence>